<comment type="caution">
    <text evidence="2">The sequence shown here is derived from an EMBL/GenBank/DDBJ whole genome shotgun (WGS) entry which is preliminary data.</text>
</comment>
<proteinExistence type="predicted"/>
<evidence type="ECO:0000256" key="1">
    <source>
        <dbReference type="SAM" id="MobiDB-lite"/>
    </source>
</evidence>
<feature type="compositionally biased region" description="Basic and acidic residues" evidence="1">
    <location>
        <begin position="115"/>
        <end position="125"/>
    </location>
</feature>
<accession>A0A9J6EI86</accession>
<dbReference type="AlphaFoldDB" id="A0A9J6EI86"/>
<keyword evidence="3" id="KW-1185">Reference proteome</keyword>
<evidence type="ECO:0000313" key="2">
    <source>
        <dbReference type="EMBL" id="KAH8034118.1"/>
    </source>
</evidence>
<protein>
    <recommendedName>
        <fullName evidence="4">CCHC-type domain-containing protein</fullName>
    </recommendedName>
</protein>
<dbReference type="EMBL" id="JABSTU010000004">
    <property type="protein sequence ID" value="KAH8034118.1"/>
    <property type="molecule type" value="Genomic_DNA"/>
</dbReference>
<feature type="region of interest" description="Disordered" evidence="1">
    <location>
        <begin position="40"/>
        <end position="164"/>
    </location>
</feature>
<reference evidence="2" key="1">
    <citation type="journal article" date="2020" name="Cell">
        <title>Large-Scale Comparative Analyses of Tick Genomes Elucidate Their Genetic Diversity and Vector Capacities.</title>
        <authorList>
            <consortium name="Tick Genome and Microbiome Consortium (TIGMIC)"/>
            <person name="Jia N."/>
            <person name="Wang J."/>
            <person name="Shi W."/>
            <person name="Du L."/>
            <person name="Sun Y."/>
            <person name="Zhan W."/>
            <person name="Jiang J.F."/>
            <person name="Wang Q."/>
            <person name="Zhang B."/>
            <person name="Ji P."/>
            <person name="Bell-Sakyi L."/>
            <person name="Cui X.M."/>
            <person name="Yuan T.T."/>
            <person name="Jiang B.G."/>
            <person name="Yang W.F."/>
            <person name="Lam T.T."/>
            <person name="Chang Q.C."/>
            <person name="Ding S.J."/>
            <person name="Wang X.J."/>
            <person name="Zhu J.G."/>
            <person name="Ruan X.D."/>
            <person name="Zhao L."/>
            <person name="Wei J.T."/>
            <person name="Ye R.Z."/>
            <person name="Que T.C."/>
            <person name="Du C.H."/>
            <person name="Zhou Y.H."/>
            <person name="Cheng J.X."/>
            <person name="Dai P.F."/>
            <person name="Guo W.B."/>
            <person name="Han X.H."/>
            <person name="Huang E.J."/>
            <person name="Li L.F."/>
            <person name="Wei W."/>
            <person name="Gao Y.C."/>
            <person name="Liu J.Z."/>
            <person name="Shao H.Z."/>
            <person name="Wang X."/>
            <person name="Wang C.C."/>
            <person name="Yang T.C."/>
            <person name="Huo Q.B."/>
            <person name="Li W."/>
            <person name="Chen H.Y."/>
            <person name="Chen S.E."/>
            <person name="Zhou L.G."/>
            <person name="Ni X.B."/>
            <person name="Tian J.H."/>
            <person name="Sheng Y."/>
            <person name="Liu T."/>
            <person name="Pan Y.S."/>
            <person name="Xia L.Y."/>
            <person name="Li J."/>
            <person name="Zhao F."/>
            <person name="Cao W.C."/>
        </authorList>
    </citation>
    <scope>NUCLEOTIDE SEQUENCE</scope>
    <source>
        <strain evidence="2">Rmic-2018</strain>
    </source>
</reference>
<sequence>MGVTRSEAGSETEMTEALTGYTTGGFGFVPGHGMEKTVMGRGALAARRPGVEQSSNDWEGTTTTTTDSSGWGAGVQSYGLLAESSWGNTNGTASSGSNNNGAADNDSDANTVASDDPRHEEESSRDCPNLDAGGGRGGEYSGDEGDRPRGCFKCRQRGHIARTA</sequence>
<reference evidence="2" key="2">
    <citation type="submission" date="2021-09" db="EMBL/GenBank/DDBJ databases">
        <authorList>
            <person name="Jia N."/>
            <person name="Wang J."/>
            <person name="Shi W."/>
            <person name="Du L."/>
            <person name="Sun Y."/>
            <person name="Zhan W."/>
            <person name="Jiang J."/>
            <person name="Wang Q."/>
            <person name="Zhang B."/>
            <person name="Ji P."/>
            <person name="Sakyi L.B."/>
            <person name="Cui X."/>
            <person name="Yuan T."/>
            <person name="Jiang B."/>
            <person name="Yang W."/>
            <person name="Lam T.T.-Y."/>
            <person name="Chang Q."/>
            <person name="Ding S."/>
            <person name="Wang X."/>
            <person name="Zhu J."/>
            <person name="Ruan X."/>
            <person name="Zhao L."/>
            <person name="Wei J."/>
            <person name="Que T."/>
            <person name="Du C."/>
            <person name="Cheng J."/>
            <person name="Dai P."/>
            <person name="Han X."/>
            <person name="Huang E."/>
            <person name="Gao Y."/>
            <person name="Liu J."/>
            <person name="Shao H."/>
            <person name="Ye R."/>
            <person name="Li L."/>
            <person name="Wei W."/>
            <person name="Wang X."/>
            <person name="Wang C."/>
            <person name="Huo Q."/>
            <person name="Li W."/>
            <person name="Guo W."/>
            <person name="Chen H."/>
            <person name="Chen S."/>
            <person name="Zhou L."/>
            <person name="Zhou L."/>
            <person name="Ni X."/>
            <person name="Tian J."/>
            <person name="Zhou Y."/>
            <person name="Sheng Y."/>
            <person name="Liu T."/>
            <person name="Pan Y."/>
            <person name="Xia L."/>
            <person name="Li J."/>
            <person name="Zhao F."/>
            <person name="Cao W."/>
        </authorList>
    </citation>
    <scope>NUCLEOTIDE SEQUENCE</scope>
    <source>
        <strain evidence="2">Rmic-2018</strain>
        <tissue evidence="2">Larvae</tissue>
    </source>
</reference>
<evidence type="ECO:0000313" key="3">
    <source>
        <dbReference type="Proteomes" id="UP000821866"/>
    </source>
</evidence>
<feature type="compositionally biased region" description="Basic residues" evidence="1">
    <location>
        <begin position="150"/>
        <end position="164"/>
    </location>
</feature>
<name>A0A9J6EI86_RHIMP</name>
<dbReference type="Proteomes" id="UP000821866">
    <property type="component" value="Chromosome 2"/>
</dbReference>
<evidence type="ECO:0008006" key="4">
    <source>
        <dbReference type="Google" id="ProtNLM"/>
    </source>
</evidence>
<feature type="compositionally biased region" description="Low complexity" evidence="1">
    <location>
        <begin position="87"/>
        <end position="111"/>
    </location>
</feature>
<feature type="region of interest" description="Disordered" evidence="1">
    <location>
        <begin position="1"/>
        <end position="23"/>
    </location>
</feature>
<organism evidence="2 3">
    <name type="scientific">Rhipicephalus microplus</name>
    <name type="common">Cattle tick</name>
    <name type="synonym">Boophilus microplus</name>
    <dbReference type="NCBI Taxonomy" id="6941"/>
    <lineage>
        <taxon>Eukaryota</taxon>
        <taxon>Metazoa</taxon>
        <taxon>Ecdysozoa</taxon>
        <taxon>Arthropoda</taxon>
        <taxon>Chelicerata</taxon>
        <taxon>Arachnida</taxon>
        <taxon>Acari</taxon>
        <taxon>Parasitiformes</taxon>
        <taxon>Ixodida</taxon>
        <taxon>Ixodoidea</taxon>
        <taxon>Ixodidae</taxon>
        <taxon>Rhipicephalinae</taxon>
        <taxon>Rhipicephalus</taxon>
        <taxon>Boophilus</taxon>
    </lineage>
</organism>
<gene>
    <name evidence="2" type="ORF">HPB51_020135</name>
</gene>